<evidence type="ECO:0000256" key="3">
    <source>
        <dbReference type="ARBA" id="ARBA00011233"/>
    </source>
</evidence>
<dbReference type="Pfam" id="PF01081">
    <property type="entry name" value="Aldolase"/>
    <property type="match status" value="1"/>
</dbReference>
<dbReference type="OrthoDB" id="9802667at2"/>
<dbReference type="PROSITE" id="PS00160">
    <property type="entry name" value="ALDOLASE_KDPG_KHG_2"/>
    <property type="match status" value="1"/>
</dbReference>
<proteinExistence type="inferred from homology"/>
<dbReference type="GO" id="GO:0016829">
    <property type="term" value="F:lyase activity"/>
    <property type="evidence" value="ECO:0007669"/>
    <property type="project" value="UniProtKB-KW"/>
</dbReference>
<dbReference type="InterPro" id="IPR000887">
    <property type="entry name" value="Aldlse_KDPG_KHG"/>
</dbReference>
<dbReference type="Gene3D" id="3.20.20.70">
    <property type="entry name" value="Aldolase class I"/>
    <property type="match status" value="1"/>
</dbReference>
<evidence type="ECO:0000313" key="7">
    <source>
        <dbReference type="Proteomes" id="UP000231092"/>
    </source>
</evidence>
<dbReference type="AlphaFoldDB" id="A0A2M8Z5P6"/>
<dbReference type="PANTHER" id="PTHR30246">
    <property type="entry name" value="2-KETO-3-DEOXY-6-PHOSPHOGLUCONATE ALDOLASE"/>
    <property type="match status" value="1"/>
</dbReference>
<gene>
    <name evidence="6" type="ORF">H171_2294</name>
</gene>
<accession>A0A2M8Z5P6</accession>
<keyword evidence="5" id="KW-0119">Carbohydrate metabolism</keyword>
<evidence type="ECO:0000256" key="1">
    <source>
        <dbReference type="ARBA" id="ARBA00004761"/>
    </source>
</evidence>
<keyword evidence="4" id="KW-0456">Lyase</keyword>
<evidence type="ECO:0000256" key="4">
    <source>
        <dbReference type="ARBA" id="ARBA00023239"/>
    </source>
</evidence>
<dbReference type="InterPro" id="IPR013785">
    <property type="entry name" value="Aldolase_TIM"/>
</dbReference>
<sequence length="205" mass="21827">MKKEDFPKITVILRGYTHSQIRTVVKSLLGTAIKSVEITMNTPDAIEIIKNISKEFGNDILVGAGTVTTYEEAGAAIAAGARFLLSPITFSKEIIELCKEQGVISVPAALTPSEIMQGIRDGADIIKLFPAGIMGTAYLKDIQAPLGKLPLMVVGGINSSNVKEFFDAGAAYAGIGSGLFKKEDIISENLSGLKASVQKLREQLI</sequence>
<name>A0A2M8Z5P6_9FIRM</name>
<dbReference type="InterPro" id="IPR031338">
    <property type="entry name" value="KDPG/KHG_AS_2"/>
</dbReference>
<evidence type="ECO:0000256" key="2">
    <source>
        <dbReference type="ARBA" id="ARBA00006906"/>
    </source>
</evidence>
<dbReference type="CDD" id="cd00452">
    <property type="entry name" value="KDPG_aldolase"/>
    <property type="match status" value="1"/>
</dbReference>
<comment type="caution">
    <text evidence="6">The sequence shown here is derived from an EMBL/GenBank/DDBJ whole genome shotgun (WGS) entry which is preliminary data.</text>
</comment>
<comment type="subunit">
    <text evidence="3">Homotrimer.</text>
</comment>
<dbReference type="RefSeq" id="WP_100305236.1">
    <property type="nucleotide sequence ID" value="NZ_PGET01000001.1"/>
</dbReference>
<dbReference type="SUPFAM" id="SSF51569">
    <property type="entry name" value="Aldolase"/>
    <property type="match status" value="1"/>
</dbReference>
<comment type="pathway">
    <text evidence="1">Carbohydrate acid metabolism.</text>
</comment>
<protein>
    <submittedName>
        <fullName evidence="6">2-dehydro-3-deoxyphosphogluconate aldolase/(4S)-4-hydroxy-2-oxoglutarate aldolase</fullName>
    </submittedName>
</protein>
<reference evidence="6 7" key="1">
    <citation type="submission" date="2017-11" db="EMBL/GenBank/DDBJ databases">
        <title>Understudied soil microbes with underappreciated capabilities: Untangling the Clostridium saccharolyticum group.</title>
        <authorList>
            <person name="Leschine S."/>
        </authorList>
    </citation>
    <scope>NUCLEOTIDE SEQUENCE [LARGE SCALE GENOMIC DNA]</scope>
    <source>
        <strain evidence="6 7">18A</strain>
    </source>
</reference>
<dbReference type="EMBL" id="PGET01000001">
    <property type="protein sequence ID" value="PJJ28773.1"/>
    <property type="molecule type" value="Genomic_DNA"/>
</dbReference>
<comment type="similarity">
    <text evidence="2">Belongs to the KHG/KDPG aldolase family.</text>
</comment>
<evidence type="ECO:0000256" key="5">
    <source>
        <dbReference type="ARBA" id="ARBA00023277"/>
    </source>
</evidence>
<organism evidence="6 7">
    <name type="scientific">[Clostridium] celerecrescens 18A</name>
    <dbReference type="NCBI Taxonomy" id="1286362"/>
    <lineage>
        <taxon>Bacteria</taxon>
        <taxon>Bacillati</taxon>
        <taxon>Bacillota</taxon>
        <taxon>Clostridia</taxon>
        <taxon>Lachnospirales</taxon>
        <taxon>Lachnospiraceae</taxon>
        <taxon>Lacrimispora</taxon>
    </lineage>
</organism>
<dbReference type="Proteomes" id="UP000231092">
    <property type="component" value="Unassembled WGS sequence"/>
</dbReference>
<dbReference type="PANTHER" id="PTHR30246:SF1">
    <property type="entry name" value="2-DEHYDRO-3-DEOXY-6-PHOSPHOGALACTONATE ALDOLASE-RELATED"/>
    <property type="match status" value="1"/>
</dbReference>
<evidence type="ECO:0000313" key="6">
    <source>
        <dbReference type="EMBL" id="PJJ28773.1"/>
    </source>
</evidence>